<comment type="caution">
    <text evidence="2">The sequence shown here is derived from an EMBL/GenBank/DDBJ whole genome shotgun (WGS) entry which is preliminary data.</text>
</comment>
<keyword evidence="3" id="KW-1185">Reference proteome</keyword>
<evidence type="ECO:0000313" key="3">
    <source>
        <dbReference type="Proteomes" id="UP001623349"/>
    </source>
</evidence>
<dbReference type="Proteomes" id="UP001623349">
    <property type="component" value="Unassembled WGS sequence"/>
</dbReference>
<protein>
    <submittedName>
        <fullName evidence="2">Uncharacterized protein</fullName>
    </submittedName>
</protein>
<gene>
    <name evidence="2" type="ORF">APTSU1_000503000</name>
</gene>
<evidence type="ECO:0000313" key="2">
    <source>
        <dbReference type="EMBL" id="GAB1289800.1"/>
    </source>
</evidence>
<sequence length="42" mass="4860">MRSMVIKDIRDRRYVPTGNPEDPDDDLLQPELSIGYPSHIGY</sequence>
<dbReference type="EMBL" id="BAAFST010000005">
    <property type="protein sequence ID" value="GAB1289800.1"/>
    <property type="molecule type" value="Genomic_DNA"/>
</dbReference>
<reference evidence="2 3" key="1">
    <citation type="submission" date="2024-08" db="EMBL/GenBank/DDBJ databases">
        <title>The draft genome of Apodemus speciosus.</title>
        <authorList>
            <person name="Nabeshima K."/>
            <person name="Suzuki S."/>
            <person name="Onuma M."/>
        </authorList>
    </citation>
    <scope>NUCLEOTIDE SEQUENCE [LARGE SCALE GENOMIC DNA]</scope>
    <source>
        <strain evidence="2">IB14-021</strain>
    </source>
</reference>
<proteinExistence type="predicted"/>
<feature type="region of interest" description="Disordered" evidence="1">
    <location>
        <begin position="1"/>
        <end position="42"/>
    </location>
</feature>
<accession>A0ABQ0ES80</accession>
<feature type="compositionally biased region" description="Basic and acidic residues" evidence="1">
    <location>
        <begin position="1"/>
        <end position="14"/>
    </location>
</feature>
<name>A0ABQ0ES80_APOSI</name>
<organism evidence="2 3">
    <name type="scientific">Apodemus speciosus</name>
    <name type="common">Large Japanese field mouse</name>
    <dbReference type="NCBI Taxonomy" id="105296"/>
    <lineage>
        <taxon>Eukaryota</taxon>
        <taxon>Metazoa</taxon>
        <taxon>Chordata</taxon>
        <taxon>Craniata</taxon>
        <taxon>Vertebrata</taxon>
        <taxon>Euteleostomi</taxon>
        <taxon>Mammalia</taxon>
        <taxon>Eutheria</taxon>
        <taxon>Euarchontoglires</taxon>
        <taxon>Glires</taxon>
        <taxon>Rodentia</taxon>
        <taxon>Myomorpha</taxon>
        <taxon>Muroidea</taxon>
        <taxon>Muridae</taxon>
        <taxon>Murinae</taxon>
        <taxon>Apodemus</taxon>
    </lineage>
</organism>
<evidence type="ECO:0000256" key="1">
    <source>
        <dbReference type="SAM" id="MobiDB-lite"/>
    </source>
</evidence>